<gene>
    <name evidence="2" type="ORF">DUNSADRAFT_15936</name>
</gene>
<keyword evidence="1" id="KW-1133">Transmembrane helix</keyword>
<accession>A0ABQ7G4P8</accession>
<feature type="transmembrane region" description="Helical" evidence="1">
    <location>
        <begin position="6"/>
        <end position="24"/>
    </location>
</feature>
<dbReference type="EMBL" id="MU070145">
    <property type="protein sequence ID" value="KAF5829554.1"/>
    <property type="molecule type" value="Genomic_DNA"/>
</dbReference>
<dbReference type="Proteomes" id="UP000815325">
    <property type="component" value="Unassembled WGS sequence"/>
</dbReference>
<organism evidence="2 3">
    <name type="scientific">Dunaliella salina</name>
    <name type="common">Green alga</name>
    <name type="synonym">Protococcus salinus</name>
    <dbReference type="NCBI Taxonomy" id="3046"/>
    <lineage>
        <taxon>Eukaryota</taxon>
        <taxon>Viridiplantae</taxon>
        <taxon>Chlorophyta</taxon>
        <taxon>core chlorophytes</taxon>
        <taxon>Chlorophyceae</taxon>
        <taxon>CS clade</taxon>
        <taxon>Chlamydomonadales</taxon>
        <taxon>Dunaliellaceae</taxon>
        <taxon>Dunaliella</taxon>
    </lineage>
</organism>
<evidence type="ECO:0008006" key="4">
    <source>
        <dbReference type="Google" id="ProtNLM"/>
    </source>
</evidence>
<comment type="caution">
    <text evidence="2">The sequence shown here is derived from an EMBL/GenBank/DDBJ whole genome shotgun (WGS) entry which is preliminary data.</text>
</comment>
<proteinExistence type="predicted"/>
<protein>
    <recommendedName>
        <fullName evidence="4">Secreted protein</fullName>
    </recommendedName>
</protein>
<keyword evidence="1" id="KW-0472">Membrane</keyword>
<reference evidence="2" key="1">
    <citation type="submission" date="2017-08" db="EMBL/GenBank/DDBJ databases">
        <authorList>
            <person name="Polle J.E."/>
            <person name="Barry K."/>
            <person name="Cushman J."/>
            <person name="Schmutz J."/>
            <person name="Tran D."/>
            <person name="Hathwaick L.T."/>
            <person name="Yim W.C."/>
            <person name="Jenkins J."/>
            <person name="Mckie-Krisberg Z.M."/>
            <person name="Prochnik S."/>
            <person name="Lindquist E."/>
            <person name="Dockter R.B."/>
            <person name="Adam C."/>
            <person name="Molina H."/>
            <person name="Bunkerborg J."/>
            <person name="Jin E."/>
            <person name="Buchheim M."/>
            <person name="Magnuson J."/>
        </authorList>
    </citation>
    <scope>NUCLEOTIDE SEQUENCE</scope>
    <source>
        <strain evidence="2">CCAP 19/18</strain>
    </source>
</reference>
<keyword evidence="3" id="KW-1185">Reference proteome</keyword>
<evidence type="ECO:0000313" key="3">
    <source>
        <dbReference type="Proteomes" id="UP000815325"/>
    </source>
</evidence>
<evidence type="ECO:0000313" key="2">
    <source>
        <dbReference type="EMBL" id="KAF5829554.1"/>
    </source>
</evidence>
<evidence type="ECO:0000256" key="1">
    <source>
        <dbReference type="SAM" id="Phobius"/>
    </source>
</evidence>
<name>A0ABQ7G4P8_DUNSA</name>
<sequence length="94" mass="10960">MLQSRQNGVFVAGAFCFCSAYSLFHSSAYKWRAFMTKQVTHPCIVYQIDFLYLYMRGKEHEWEKERLHKCGENTLVCAPLVDRACKLMFMASSC</sequence>
<keyword evidence="1" id="KW-0812">Transmembrane</keyword>